<gene>
    <name evidence="2" type="ORF">CVT25_015643</name>
</gene>
<protein>
    <submittedName>
        <fullName evidence="2">Uncharacterized protein</fullName>
    </submittedName>
</protein>
<reference evidence="2 3" key="1">
    <citation type="journal article" date="2018" name="Evol. Lett.">
        <title>Horizontal gene cluster transfer increased hallucinogenic mushroom diversity.</title>
        <authorList>
            <person name="Reynolds H.T."/>
            <person name="Vijayakumar V."/>
            <person name="Gluck-Thaler E."/>
            <person name="Korotkin H.B."/>
            <person name="Matheny P.B."/>
            <person name="Slot J.C."/>
        </authorList>
    </citation>
    <scope>NUCLEOTIDE SEQUENCE [LARGE SCALE GENOMIC DNA]</scope>
    <source>
        <strain evidence="2 3">2631</strain>
    </source>
</reference>
<organism evidence="2 3">
    <name type="scientific">Psilocybe cyanescens</name>
    <dbReference type="NCBI Taxonomy" id="93625"/>
    <lineage>
        <taxon>Eukaryota</taxon>
        <taxon>Fungi</taxon>
        <taxon>Dikarya</taxon>
        <taxon>Basidiomycota</taxon>
        <taxon>Agaricomycotina</taxon>
        <taxon>Agaricomycetes</taxon>
        <taxon>Agaricomycetidae</taxon>
        <taxon>Agaricales</taxon>
        <taxon>Agaricineae</taxon>
        <taxon>Strophariaceae</taxon>
        <taxon>Psilocybe</taxon>
    </lineage>
</organism>
<dbReference type="EMBL" id="NHYD01003427">
    <property type="protein sequence ID" value="PPQ78109.1"/>
    <property type="molecule type" value="Genomic_DNA"/>
</dbReference>
<comment type="caution">
    <text evidence="2">The sequence shown here is derived from an EMBL/GenBank/DDBJ whole genome shotgun (WGS) entry which is preliminary data.</text>
</comment>
<dbReference type="InParanoid" id="A0A409WHX6"/>
<feature type="region of interest" description="Disordered" evidence="1">
    <location>
        <begin position="110"/>
        <end position="132"/>
    </location>
</feature>
<evidence type="ECO:0000313" key="2">
    <source>
        <dbReference type="EMBL" id="PPQ78109.1"/>
    </source>
</evidence>
<name>A0A409WHX6_PSICY</name>
<evidence type="ECO:0000313" key="3">
    <source>
        <dbReference type="Proteomes" id="UP000283269"/>
    </source>
</evidence>
<accession>A0A409WHX6</accession>
<dbReference type="Proteomes" id="UP000283269">
    <property type="component" value="Unassembled WGS sequence"/>
</dbReference>
<proteinExistence type="predicted"/>
<keyword evidence="3" id="KW-1185">Reference proteome</keyword>
<sequence>MFVAIASRTGTLATEFSDILHQIISCTNRLISITMNHQDVKAAENSIPKDQPMELDDTDSLLVSTSIGLISMQQEAARSVPVVSRTTHNKAASPPIMLEKKMVHQTRIEFKQPPEPAPLPKKKKRKVPRNEIDDIFGF</sequence>
<feature type="region of interest" description="Disordered" evidence="1">
    <location>
        <begin position="78"/>
        <end position="98"/>
    </location>
</feature>
<dbReference type="AlphaFoldDB" id="A0A409WHX6"/>
<evidence type="ECO:0000256" key="1">
    <source>
        <dbReference type="SAM" id="MobiDB-lite"/>
    </source>
</evidence>